<accession>A0A2P5FZ32</accession>
<sequence>MVGRQVMASTQVAGSDDLVAPTRLELEEVLVFMARECERLRAAEAPAPKGAK</sequence>
<proteinExistence type="predicted"/>
<dbReference type="InParanoid" id="A0A2P5FZ32"/>
<evidence type="ECO:0000313" key="2">
    <source>
        <dbReference type="Proteomes" id="UP000237000"/>
    </source>
</evidence>
<name>A0A2P5FZ32_TREOI</name>
<dbReference type="Proteomes" id="UP000237000">
    <property type="component" value="Unassembled WGS sequence"/>
</dbReference>
<gene>
    <name evidence="1" type="ORF">TorRG33x02_011070</name>
</gene>
<evidence type="ECO:0000313" key="1">
    <source>
        <dbReference type="EMBL" id="POO03046.1"/>
    </source>
</evidence>
<comment type="caution">
    <text evidence="1">The sequence shown here is derived from an EMBL/GenBank/DDBJ whole genome shotgun (WGS) entry which is preliminary data.</text>
</comment>
<protein>
    <submittedName>
        <fullName evidence="1">Uncharacterized protein</fullName>
    </submittedName>
</protein>
<reference evidence="2" key="1">
    <citation type="submission" date="2016-06" db="EMBL/GenBank/DDBJ databases">
        <title>Parallel loss of symbiosis genes in relatives of nitrogen-fixing non-legume Parasponia.</title>
        <authorList>
            <person name="Van Velzen R."/>
            <person name="Holmer R."/>
            <person name="Bu F."/>
            <person name="Rutten L."/>
            <person name="Van Zeijl A."/>
            <person name="Liu W."/>
            <person name="Santuari L."/>
            <person name="Cao Q."/>
            <person name="Sharma T."/>
            <person name="Shen D."/>
            <person name="Roswanjaya Y."/>
            <person name="Wardhani T."/>
            <person name="Kalhor M.S."/>
            <person name="Jansen J."/>
            <person name="Van den Hoogen J."/>
            <person name="Gungor B."/>
            <person name="Hartog M."/>
            <person name="Hontelez J."/>
            <person name="Verver J."/>
            <person name="Yang W.-C."/>
            <person name="Schijlen E."/>
            <person name="Repin R."/>
            <person name="Schilthuizen M."/>
            <person name="Schranz E."/>
            <person name="Heidstra R."/>
            <person name="Miyata K."/>
            <person name="Fedorova E."/>
            <person name="Kohlen W."/>
            <person name="Bisseling T."/>
            <person name="Smit S."/>
            <person name="Geurts R."/>
        </authorList>
    </citation>
    <scope>NUCLEOTIDE SEQUENCE [LARGE SCALE GENOMIC DNA]</scope>
    <source>
        <strain evidence="2">cv. RG33-2</strain>
    </source>
</reference>
<dbReference type="EMBL" id="JXTC01000003">
    <property type="protein sequence ID" value="POO03046.1"/>
    <property type="molecule type" value="Genomic_DNA"/>
</dbReference>
<keyword evidence="2" id="KW-1185">Reference proteome</keyword>
<dbReference type="AlphaFoldDB" id="A0A2P5FZ32"/>
<feature type="non-terminal residue" evidence="1">
    <location>
        <position position="52"/>
    </location>
</feature>
<organism evidence="1 2">
    <name type="scientific">Trema orientale</name>
    <name type="common">Charcoal tree</name>
    <name type="synonym">Celtis orientalis</name>
    <dbReference type="NCBI Taxonomy" id="63057"/>
    <lineage>
        <taxon>Eukaryota</taxon>
        <taxon>Viridiplantae</taxon>
        <taxon>Streptophyta</taxon>
        <taxon>Embryophyta</taxon>
        <taxon>Tracheophyta</taxon>
        <taxon>Spermatophyta</taxon>
        <taxon>Magnoliopsida</taxon>
        <taxon>eudicotyledons</taxon>
        <taxon>Gunneridae</taxon>
        <taxon>Pentapetalae</taxon>
        <taxon>rosids</taxon>
        <taxon>fabids</taxon>
        <taxon>Rosales</taxon>
        <taxon>Cannabaceae</taxon>
        <taxon>Trema</taxon>
    </lineage>
</organism>